<keyword evidence="14" id="KW-1185">Reference proteome</keyword>
<evidence type="ECO:0000259" key="11">
    <source>
        <dbReference type="Pfam" id="PF02518"/>
    </source>
</evidence>
<dbReference type="CDD" id="cd16917">
    <property type="entry name" value="HATPase_UhpB-NarQ-NarX-like"/>
    <property type="match status" value="1"/>
</dbReference>
<dbReference type="Pfam" id="PF07730">
    <property type="entry name" value="HisKA_3"/>
    <property type="match status" value="1"/>
</dbReference>
<evidence type="ECO:0000256" key="7">
    <source>
        <dbReference type="ARBA" id="ARBA00022840"/>
    </source>
</evidence>
<keyword evidence="5" id="KW-0547">Nucleotide-binding</keyword>
<dbReference type="PANTHER" id="PTHR24421:SF10">
    <property type="entry name" value="NITRATE_NITRITE SENSOR PROTEIN NARQ"/>
    <property type="match status" value="1"/>
</dbReference>
<evidence type="ECO:0000259" key="12">
    <source>
        <dbReference type="Pfam" id="PF07730"/>
    </source>
</evidence>
<keyword evidence="10" id="KW-0812">Transmembrane</keyword>
<dbReference type="GO" id="GO:0016020">
    <property type="term" value="C:membrane"/>
    <property type="evidence" value="ECO:0007669"/>
    <property type="project" value="InterPro"/>
</dbReference>
<gene>
    <name evidence="13" type="ORF">EHYA_07852</name>
</gene>
<evidence type="ECO:0000313" key="14">
    <source>
        <dbReference type="Proteomes" id="UP000286931"/>
    </source>
</evidence>
<dbReference type="Gene3D" id="1.20.5.1930">
    <property type="match status" value="1"/>
</dbReference>
<evidence type="ECO:0000313" key="13">
    <source>
        <dbReference type="EMBL" id="GCE00127.1"/>
    </source>
</evidence>
<sequence length="464" mass="48201">MNRTKPQAYTSNEGPIRRPRPAVDVALTLGIGLLLSGGVDQVARRERLPEAVVFAAIWVFAGVFVLRRFAPLSAMVVGSVVLPVTTVTPWFLLVWMAMATVAYGAQSSTPRAAVCALGTSFVAETTVALLVEAHAGRQAFNTGWPVQLMIVQLAAWVTGWSAARGRAHTEGLRRQAEQRAAIQVARARRAVSEERLDIARELHDVVAHSLSVIAVQSGVGNHVIHTRPAQAAAALAAIEEVSRSALIELRSLVGLLRDGDAAEYSPGALADLEGLLARSAQAGVRVDATVSGGLDELPHGLDRAAYRIVQEALTNVAKHAGTDRARLTVSVDDAGIGIEVVDDGAGRAERERVGTDPVRSESSKATAGPNGAAVSQGSATSATSAGSAESAEPADSVGSAGEGEWDRPAGHGLIGMRERAALYGGRVSIGPRAEGGFRVAVWLPVPREQPVYVGAFGAGGTGAA</sequence>
<evidence type="ECO:0000256" key="6">
    <source>
        <dbReference type="ARBA" id="ARBA00022777"/>
    </source>
</evidence>
<keyword evidence="8" id="KW-0902">Two-component regulatory system</keyword>
<evidence type="ECO:0000256" key="2">
    <source>
        <dbReference type="ARBA" id="ARBA00012438"/>
    </source>
</evidence>
<keyword evidence="6 13" id="KW-0418">Kinase</keyword>
<keyword evidence="3" id="KW-0597">Phosphoprotein</keyword>
<dbReference type="EC" id="2.7.13.3" evidence="2"/>
<keyword evidence="10" id="KW-1133">Transmembrane helix</keyword>
<dbReference type="PANTHER" id="PTHR24421">
    <property type="entry name" value="NITRATE/NITRITE SENSOR PROTEIN NARX-RELATED"/>
    <property type="match status" value="1"/>
</dbReference>
<evidence type="ECO:0000256" key="4">
    <source>
        <dbReference type="ARBA" id="ARBA00022679"/>
    </source>
</evidence>
<comment type="caution">
    <text evidence="13">The sequence shown here is derived from an EMBL/GenBank/DDBJ whole genome shotgun (WGS) entry which is preliminary data.</text>
</comment>
<dbReference type="GO" id="GO:0005524">
    <property type="term" value="F:ATP binding"/>
    <property type="evidence" value="ECO:0007669"/>
    <property type="project" value="UniProtKB-KW"/>
</dbReference>
<dbReference type="AlphaFoldDB" id="A0A401YZT9"/>
<dbReference type="InterPro" id="IPR050482">
    <property type="entry name" value="Sensor_HK_TwoCompSys"/>
</dbReference>
<feature type="compositionally biased region" description="Basic and acidic residues" evidence="9">
    <location>
        <begin position="344"/>
        <end position="362"/>
    </location>
</feature>
<dbReference type="EMBL" id="BIFH01000037">
    <property type="protein sequence ID" value="GCE00127.1"/>
    <property type="molecule type" value="Genomic_DNA"/>
</dbReference>
<feature type="compositionally biased region" description="Low complexity" evidence="9">
    <location>
        <begin position="372"/>
        <end position="396"/>
    </location>
</feature>
<feature type="transmembrane region" description="Helical" evidence="10">
    <location>
        <begin position="81"/>
        <end position="105"/>
    </location>
</feature>
<dbReference type="InterPro" id="IPR011712">
    <property type="entry name" value="Sig_transdc_His_kin_sub3_dim/P"/>
</dbReference>
<dbReference type="InterPro" id="IPR036890">
    <property type="entry name" value="HATPase_C_sf"/>
</dbReference>
<feature type="transmembrane region" description="Helical" evidence="10">
    <location>
        <begin position="51"/>
        <end position="69"/>
    </location>
</feature>
<dbReference type="SUPFAM" id="SSF55874">
    <property type="entry name" value="ATPase domain of HSP90 chaperone/DNA topoisomerase II/histidine kinase"/>
    <property type="match status" value="1"/>
</dbReference>
<dbReference type="GO" id="GO:0000155">
    <property type="term" value="F:phosphorelay sensor kinase activity"/>
    <property type="evidence" value="ECO:0007669"/>
    <property type="project" value="InterPro"/>
</dbReference>
<dbReference type="Proteomes" id="UP000286931">
    <property type="component" value="Unassembled WGS sequence"/>
</dbReference>
<evidence type="ECO:0000256" key="8">
    <source>
        <dbReference type="ARBA" id="ARBA00023012"/>
    </source>
</evidence>
<evidence type="ECO:0000256" key="3">
    <source>
        <dbReference type="ARBA" id="ARBA00022553"/>
    </source>
</evidence>
<feature type="region of interest" description="Disordered" evidence="9">
    <location>
        <begin position="342"/>
        <end position="410"/>
    </location>
</feature>
<organism evidence="13 14">
    <name type="scientific">Embleya hyalina</name>
    <dbReference type="NCBI Taxonomy" id="516124"/>
    <lineage>
        <taxon>Bacteria</taxon>
        <taxon>Bacillati</taxon>
        <taxon>Actinomycetota</taxon>
        <taxon>Actinomycetes</taxon>
        <taxon>Kitasatosporales</taxon>
        <taxon>Streptomycetaceae</taxon>
        <taxon>Embleya</taxon>
    </lineage>
</organism>
<feature type="transmembrane region" description="Helical" evidence="10">
    <location>
        <begin position="21"/>
        <end position="39"/>
    </location>
</feature>
<dbReference type="InterPro" id="IPR003594">
    <property type="entry name" value="HATPase_dom"/>
</dbReference>
<proteinExistence type="predicted"/>
<dbReference type="RefSeq" id="WP_126641872.1">
    <property type="nucleotide sequence ID" value="NZ_BIFH01000037.1"/>
</dbReference>
<feature type="domain" description="Histidine kinase/HSP90-like ATPase" evidence="11">
    <location>
        <begin position="303"/>
        <end position="446"/>
    </location>
</feature>
<dbReference type="OrthoDB" id="227596at2"/>
<keyword evidence="7" id="KW-0067">ATP-binding</keyword>
<dbReference type="Gene3D" id="3.30.565.10">
    <property type="entry name" value="Histidine kinase-like ATPase, C-terminal domain"/>
    <property type="match status" value="1"/>
</dbReference>
<evidence type="ECO:0000256" key="10">
    <source>
        <dbReference type="SAM" id="Phobius"/>
    </source>
</evidence>
<reference evidence="13 14" key="1">
    <citation type="submission" date="2018-12" db="EMBL/GenBank/DDBJ databases">
        <title>Draft genome sequence of Embleya hyalina NBRC 13850T.</title>
        <authorList>
            <person name="Komaki H."/>
            <person name="Hosoyama A."/>
            <person name="Kimura A."/>
            <person name="Ichikawa N."/>
            <person name="Tamura T."/>
        </authorList>
    </citation>
    <scope>NUCLEOTIDE SEQUENCE [LARGE SCALE GENOMIC DNA]</scope>
    <source>
        <strain evidence="13 14">NBRC 13850</strain>
    </source>
</reference>
<protein>
    <recommendedName>
        <fullName evidence="2">histidine kinase</fullName>
        <ecNumber evidence="2">2.7.13.3</ecNumber>
    </recommendedName>
</protein>
<evidence type="ECO:0000256" key="5">
    <source>
        <dbReference type="ARBA" id="ARBA00022741"/>
    </source>
</evidence>
<evidence type="ECO:0000256" key="9">
    <source>
        <dbReference type="SAM" id="MobiDB-lite"/>
    </source>
</evidence>
<comment type="catalytic activity">
    <reaction evidence="1">
        <text>ATP + protein L-histidine = ADP + protein N-phospho-L-histidine.</text>
        <dbReference type="EC" id="2.7.13.3"/>
    </reaction>
</comment>
<accession>A0A401YZT9</accession>
<evidence type="ECO:0000256" key="1">
    <source>
        <dbReference type="ARBA" id="ARBA00000085"/>
    </source>
</evidence>
<keyword evidence="10" id="KW-0472">Membrane</keyword>
<name>A0A401YZT9_9ACTN</name>
<dbReference type="Pfam" id="PF02518">
    <property type="entry name" value="HATPase_c"/>
    <property type="match status" value="1"/>
</dbReference>
<keyword evidence="4" id="KW-0808">Transferase</keyword>
<dbReference type="GO" id="GO:0046983">
    <property type="term" value="F:protein dimerization activity"/>
    <property type="evidence" value="ECO:0007669"/>
    <property type="project" value="InterPro"/>
</dbReference>
<feature type="domain" description="Signal transduction histidine kinase subgroup 3 dimerisation and phosphoacceptor" evidence="12">
    <location>
        <begin position="194"/>
        <end position="259"/>
    </location>
</feature>